<evidence type="ECO:0000256" key="4">
    <source>
        <dbReference type="ARBA" id="ARBA00023157"/>
    </source>
</evidence>
<evidence type="ECO:0000313" key="7">
    <source>
        <dbReference type="EMBL" id="NMF98455.1"/>
    </source>
</evidence>
<accession>A0ABX1NGZ6</accession>
<dbReference type="EMBL" id="WTVS01000027">
    <property type="protein sequence ID" value="NMF98455.1"/>
    <property type="molecule type" value="Genomic_DNA"/>
</dbReference>
<evidence type="ECO:0000256" key="2">
    <source>
        <dbReference type="ARBA" id="ARBA00022729"/>
    </source>
</evidence>
<dbReference type="InterPro" id="IPR012336">
    <property type="entry name" value="Thioredoxin-like_fold"/>
</dbReference>
<keyword evidence="3" id="KW-0560">Oxidoreductase</keyword>
<keyword evidence="4" id="KW-1015">Disulfide bond</keyword>
<evidence type="ECO:0000313" key="8">
    <source>
        <dbReference type="Proteomes" id="UP000634522"/>
    </source>
</evidence>
<gene>
    <name evidence="7" type="ORF">GPA27_13775</name>
</gene>
<name>A0ABX1NGZ6_9RHOO</name>
<proteinExistence type="inferred from homology"/>
<dbReference type="InterPro" id="IPR013766">
    <property type="entry name" value="Thioredoxin_domain"/>
</dbReference>
<dbReference type="InterPro" id="IPR036249">
    <property type="entry name" value="Thioredoxin-like_sf"/>
</dbReference>
<keyword evidence="5" id="KW-0676">Redox-active center</keyword>
<sequence>MTLAASTGLKFLVRPADDTAAVDPRIDRQETQETQRIEANRSALIRMHAPTLGKADAPVIIVEFLDPACETCRAFYPRVKEMMAANPDKIRLVLRYAPFHNGSDKIVAVLEAARRQGKFWPALEALLASQDEWAPHHTPQLGLVWKHLEQLGLDLERMALDMTSPEIAKVIEQDLADARTLNVTKTPEFFVNGKPLPSFGYEQLRSLVDAALSEARAR</sequence>
<protein>
    <submittedName>
        <fullName evidence="7">Thioredoxin domain-containing protein</fullName>
    </submittedName>
</protein>
<dbReference type="PROSITE" id="PS51352">
    <property type="entry name" value="THIOREDOXIN_2"/>
    <property type="match status" value="1"/>
</dbReference>
<evidence type="ECO:0000256" key="3">
    <source>
        <dbReference type="ARBA" id="ARBA00023002"/>
    </source>
</evidence>
<organism evidence="7 8">
    <name type="scientific">Aromatoleum toluolicum</name>
    <dbReference type="NCBI Taxonomy" id="90060"/>
    <lineage>
        <taxon>Bacteria</taxon>
        <taxon>Pseudomonadati</taxon>
        <taxon>Pseudomonadota</taxon>
        <taxon>Betaproteobacteria</taxon>
        <taxon>Rhodocyclales</taxon>
        <taxon>Rhodocyclaceae</taxon>
        <taxon>Aromatoleum</taxon>
    </lineage>
</organism>
<comment type="caution">
    <text evidence="7">The sequence shown here is derived from an EMBL/GenBank/DDBJ whole genome shotgun (WGS) entry which is preliminary data.</text>
</comment>
<dbReference type="RefSeq" id="WP_169141211.1">
    <property type="nucleotide sequence ID" value="NZ_WTVS01000027.1"/>
</dbReference>
<dbReference type="Proteomes" id="UP000634522">
    <property type="component" value="Unassembled WGS sequence"/>
</dbReference>
<keyword evidence="8" id="KW-1185">Reference proteome</keyword>
<feature type="domain" description="Thioredoxin" evidence="6">
    <location>
        <begin position="10"/>
        <end position="213"/>
    </location>
</feature>
<evidence type="ECO:0000256" key="5">
    <source>
        <dbReference type="ARBA" id="ARBA00023284"/>
    </source>
</evidence>
<dbReference type="SUPFAM" id="SSF52833">
    <property type="entry name" value="Thioredoxin-like"/>
    <property type="match status" value="1"/>
</dbReference>
<dbReference type="Gene3D" id="3.40.30.10">
    <property type="entry name" value="Glutaredoxin"/>
    <property type="match status" value="1"/>
</dbReference>
<comment type="similarity">
    <text evidence="1">Belongs to the thioredoxin family. DsbA subfamily.</text>
</comment>
<keyword evidence="2" id="KW-0732">Signal</keyword>
<dbReference type="PANTHER" id="PTHR13887">
    <property type="entry name" value="GLUTATHIONE S-TRANSFERASE KAPPA"/>
    <property type="match status" value="1"/>
</dbReference>
<dbReference type="PANTHER" id="PTHR13887:SF14">
    <property type="entry name" value="DISULFIDE BOND FORMATION PROTEIN D"/>
    <property type="match status" value="1"/>
</dbReference>
<evidence type="ECO:0000256" key="1">
    <source>
        <dbReference type="ARBA" id="ARBA00005791"/>
    </source>
</evidence>
<dbReference type="Pfam" id="PF13462">
    <property type="entry name" value="Thioredoxin_4"/>
    <property type="match status" value="1"/>
</dbReference>
<evidence type="ECO:0000259" key="6">
    <source>
        <dbReference type="PROSITE" id="PS51352"/>
    </source>
</evidence>
<reference evidence="7 8" key="1">
    <citation type="submission" date="2019-12" db="EMBL/GenBank/DDBJ databases">
        <title>Comparative genomics gives insights into the taxonomy of the Azoarcus-Aromatoleum group and reveals separate origins of nif in the plant-associated Azoarcus and non-plant-associated Aromatoleum sub-groups.</title>
        <authorList>
            <person name="Lafos M."/>
            <person name="Maluk M."/>
            <person name="Batista M."/>
            <person name="Junghare M."/>
            <person name="Carmona M."/>
            <person name="Faoro H."/>
            <person name="Cruz L.M."/>
            <person name="Battistoni F."/>
            <person name="De Souza E."/>
            <person name="Pedrosa F."/>
            <person name="Chen W.-M."/>
            <person name="Poole P.S."/>
            <person name="Dixon R.A."/>
            <person name="James E.K."/>
        </authorList>
    </citation>
    <scope>NUCLEOTIDE SEQUENCE [LARGE SCALE GENOMIC DNA]</scope>
    <source>
        <strain evidence="7 8">T</strain>
    </source>
</reference>